<keyword evidence="3" id="KW-1185">Reference proteome</keyword>
<dbReference type="Proteomes" id="UP001165343">
    <property type="component" value="Unassembled WGS sequence"/>
</dbReference>
<protein>
    <recommendedName>
        <fullName evidence="4">EF-hand domain-containing protein</fullName>
    </recommendedName>
</protein>
<evidence type="ECO:0000313" key="2">
    <source>
        <dbReference type="EMBL" id="MCL6679498.1"/>
    </source>
</evidence>
<dbReference type="InterPro" id="IPR011992">
    <property type="entry name" value="EF-hand-dom_pair"/>
</dbReference>
<evidence type="ECO:0008006" key="4">
    <source>
        <dbReference type="Google" id="ProtNLM"/>
    </source>
</evidence>
<feature type="signal peptide" evidence="1">
    <location>
        <begin position="1"/>
        <end position="18"/>
    </location>
</feature>
<dbReference type="Gene3D" id="1.10.238.10">
    <property type="entry name" value="EF-hand"/>
    <property type="match status" value="1"/>
</dbReference>
<dbReference type="PROSITE" id="PS00018">
    <property type="entry name" value="EF_HAND_1"/>
    <property type="match status" value="1"/>
</dbReference>
<evidence type="ECO:0000256" key="1">
    <source>
        <dbReference type="SAM" id="SignalP"/>
    </source>
</evidence>
<dbReference type="RefSeq" id="WP_249868393.1">
    <property type="nucleotide sequence ID" value="NZ_JAMGBC010000001.1"/>
</dbReference>
<organism evidence="2 3">
    <name type="scientific">Sphingomonas anseongensis</name>
    <dbReference type="NCBI Taxonomy" id="2908207"/>
    <lineage>
        <taxon>Bacteria</taxon>
        <taxon>Pseudomonadati</taxon>
        <taxon>Pseudomonadota</taxon>
        <taxon>Alphaproteobacteria</taxon>
        <taxon>Sphingomonadales</taxon>
        <taxon>Sphingomonadaceae</taxon>
        <taxon>Sphingomonas</taxon>
    </lineage>
</organism>
<keyword evidence="1" id="KW-0732">Signal</keyword>
<comment type="caution">
    <text evidence="2">The sequence shown here is derived from an EMBL/GenBank/DDBJ whole genome shotgun (WGS) entry which is preliminary data.</text>
</comment>
<gene>
    <name evidence="2" type="ORF">LZ519_09265</name>
</gene>
<sequence length="104" mass="11654">MSVLAALLFAQLAAFAPADEYKLVNPRAIELFERDQRLMQWALAKYDGNRDGYLSIFEADKAAGEFKQIADGDRDGHVTPAEYRSAWGFIVARWGDQVASARSR</sequence>
<dbReference type="EMBL" id="JAMGBC010000001">
    <property type="protein sequence ID" value="MCL6679498.1"/>
    <property type="molecule type" value="Genomic_DNA"/>
</dbReference>
<accession>A0ABT0RGX8</accession>
<dbReference type="SUPFAM" id="SSF47473">
    <property type="entry name" value="EF-hand"/>
    <property type="match status" value="1"/>
</dbReference>
<dbReference type="InterPro" id="IPR018247">
    <property type="entry name" value="EF_Hand_1_Ca_BS"/>
</dbReference>
<proteinExistence type="predicted"/>
<reference evidence="2" key="1">
    <citation type="submission" date="2022-05" db="EMBL/GenBank/DDBJ databases">
        <authorList>
            <person name="Jo J.-H."/>
            <person name="Im W.-T."/>
        </authorList>
    </citation>
    <scope>NUCLEOTIDE SEQUENCE</scope>
    <source>
        <strain evidence="2">RG327</strain>
    </source>
</reference>
<feature type="chain" id="PRO_5045523693" description="EF-hand domain-containing protein" evidence="1">
    <location>
        <begin position="19"/>
        <end position="104"/>
    </location>
</feature>
<evidence type="ECO:0000313" key="3">
    <source>
        <dbReference type="Proteomes" id="UP001165343"/>
    </source>
</evidence>
<name>A0ABT0RGX8_9SPHN</name>